<dbReference type="AlphaFoldDB" id="A0ABD3NNM2"/>
<sequence>MLLRSRANFRNIRSEGRLSNRQAQRHYSIAIGLIIPRLKVSSVDEKKSYGVEQEVSDDCVLHDSAAVYWYW</sequence>
<gene>
    <name evidence="1" type="ORF">ACHAWO_001424</name>
</gene>
<reference evidence="1 2" key="1">
    <citation type="submission" date="2024-10" db="EMBL/GenBank/DDBJ databases">
        <title>Updated reference genomes for cyclostephanoid diatoms.</title>
        <authorList>
            <person name="Roberts W.R."/>
            <person name="Alverson A.J."/>
        </authorList>
    </citation>
    <scope>NUCLEOTIDE SEQUENCE [LARGE SCALE GENOMIC DNA]</scope>
    <source>
        <strain evidence="1 2">AJA010-31</strain>
    </source>
</reference>
<dbReference type="EMBL" id="JALLPJ020001155">
    <property type="protein sequence ID" value="KAL3775410.1"/>
    <property type="molecule type" value="Genomic_DNA"/>
</dbReference>
<evidence type="ECO:0000313" key="2">
    <source>
        <dbReference type="Proteomes" id="UP001530400"/>
    </source>
</evidence>
<keyword evidence="2" id="KW-1185">Reference proteome</keyword>
<proteinExistence type="predicted"/>
<name>A0ABD3NNM2_9STRA</name>
<accession>A0ABD3NNM2</accession>
<evidence type="ECO:0000313" key="1">
    <source>
        <dbReference type="EMBL" id="KAL3775410.1"/>
    </source>
</evidence>
<organism evidence="1 2">
    <name type="scientific">Cyclotella atomus</name>
    <dbReference type="NCBI Taxonomy" id="382360"/>
    <lineage>
        <taxon>Eukaryota</taxon>
        <taxon>Sar</taxon>
        <taxon>Stramenopiles</taxon>
        <taxon>Ochrophyta</taxon>
        <taxon>Bacillariophyta</taxon>
        <taxon>Coscinodiscophyceae</taxon>
        <taxon>Thalassiosirophycidae</taxon>
        <taxon>Stephanodiscales</taxon>
        <taxon>Stephanodiscaceae</taxon>
        <taxon>Cyclotella</taxon>
    </lineage>
</organism>
<dbReference type="Proteomes" id="UP001530400">
    <property type="component" value="Unassembled WGS sequence"/>
</dbReference>
<protein>
    <submittedName>
        <fullName evidence="1">Uncharacterized protein</fullName>
    </submittedName>
</protein>
<comment type="caution">
    <text evidence="1">The sequence shown here is derived from an EMBL/GenBank/DDBJ whole genome shotgun (WGS) entry which is preliminary data.</text>
</comment>